<evidence type="ECO:0000256" key="7">
    <source>
        <dbReference type="HAMAP-Rule" id="MF_00203"/>
    </source>
</evidence>
<evidence type="ECO:0000256" key="5">
    <source>
        <dbReference type="ARBA" id="ARBA00023204"/>
    </source>
</evidence>
<keyword evidence="3 7" id="KW-0228">DNA excision</keyword>
<dbReference type="PANTHER" id="PTHR30562:SF1">
    <property type="entry name" value="UVRABC SYSTEM PROTEIN C"/>
    <property type="match status" value="1"/>
</dbReference>
<feature type="domain" description="UVR" evidence="9">
    <location>
        <begin position="196"/>
        <end position="231"/>
    </location>
</feature>
<dbReference type="SMART" id="SM00465">
    <property type="entry name" value="GIYc"/>
    <property type="match status" value="1"/>
</dbReference>
<feature type="domain" description="GIY-YIG" evidence="10">
    <location>
        <begin position="14"/>
        <end position="91"/>
    </location>
</feature>
<organism evidence="12 13">
    <name type="scientific">Turicibacter sanguinis</name>
    <dbReference type="NCBI Taxonomy" id="154288"/>
    <lineage>
        <taxon>Bacteria</taxon>
        <taxon>Bacillati</taxon>
        <taxon>Bacillota</taxon>
        <taxon>Erysipelotrichia</taxon>
        <taxon>Erysipelotrichales</taxon>
        <taxon>Turicibacteraceae</taxon>
        <taxon>Turicibacter</taxon>
    </lineage>
</organism>
<dbReference type="PROSITE" id="PS50165">
    <property type="entry name" value="UVRC"/>
    <property type="match status" value="1"/>
</dbReference>
<evidence type="ECO:0000259" key="9">
    <source>
        <dbReference type="PROSITE" id="PS50151"/>
    </source>
</evidence>
<feature type="domain" description="UvrC family homology region profile" evidence="11">
    <location>
        <begin position="247"/>
        <end position="465"/>
    </location>
</feature>
<evidence type="ECO:0000259" key="10">
    <source>
        <dbReference type="PROSITE" id="PS50164"/>
    </source>
</evidence>
<dbReference type="InterPro" id="IPR035901">
    <property type="entry name" value="GIY-YIG_endonuc_sf"/>
</dbReference>
<evidence type="ECO:0000313" key="13">
    <source>
        <dbReference type="Proteomes" id="UP000487649"/>
    </source>
</evidence>
<evidence type="ECO:0000259" key="11">
    <source>
        <dbReference type="PROSITE" id="PS50165"/>
    </source>
</evidence>
<dbReference type="InterPro" id="IPR038476">
    <property type="entry name" value="UvrC_RNase_H_dom_sf"/>
</dbReference>
<comment type="subcellular location">
    <subcellularLocation>
        <location evidence="7">Cytoplasm</location>
    </subcellularLocation>
</comment>
<dbReference type="InterPro" id="IPR036876">
    <property type="entry name" value="UVR_dom_sf"/>
</dbReference>
<evidence type="ECO:0000256" key="3">
    <source>
        <dbReference type="ARBA" id="ARBA00022769"/>
    </source>
</evidence>
<dbReference type="GO" id="GO:0005737">
    <property type="term" value="C:cytoplasm"/>
    <property type="evidence" value="ECO:0007669"/>
    <property type="project" value="UniProtKB-SubCell"/>
</dbReference>
<dbReference type="InterPro" id="IPR000305">
    <property type="entry name" value="GIY-YIG_endonuc"/>
</dbReference>
<proteinExistence type="inferred from homology"/>
<comment type="subunit">
    <text evidence="7">Interacts with UvrB in an incision complex.</text>
</comment>
<dbReference type="FunFam" id="3.30.420.340:FF:000002">
    <property type="entry name" value="UvrABC system protein C"/>
    <property type="match status" value="1"/>
</dbReference>
<keyword evidence="1 7" id="KW-0963">Cytoplasm</keyword>
<reference evidence="12 13" key="1">
    <citation type="journal article" date="2019" name="Nat. Med.">
        <title>A library of human gut bacterial isolates paired with longitudinal multiomics data enables mechanistic microbiome research.</title>
        <authorList>
            <person name="Poyet M."/>
            <person name="Groussin M."/>
            <person name="Gibbons S.M."/>
            <person name="Avila-Pacheco J."/>
            <person name="Jiang X."/>
            <person name="Kearney S.M."/>
            <person name="Perrotta A.R."/>
            <person name="Berdy B."/>
            <person name="Zhao S."/>
            <person name="Lieberman T.D."/>
            <person name="Swanson P.K."/>
            <person name="Smith M."/>
            <person name="Roesemann S."/>
            <person name="Alexander J.E."/>
            <person name="Rich S.A."/>
            <person name="Livny J."/>
            <person name="Vlamakis H."/>
            <person name="Clish C."/>
            <person name="Bullock K."/>
            <person name="Deik A."/>
            <person name="Scott J."/>
            <person name="Pierce K.A."/>
            <person name="Xavier R.J."/>
            <person name="Alm E.J."/>
        </authorList>
    </citation>
    <scope>NUCLEOTIDE SEQUENCE [LARGE SCALE GENOMIC DNA]</scope>
    <source>
        <strain evidence="12 13">BIOML-A198</strain>
    </source>
</reference>
<accession>A0A9X4XFF3</accession>
<evidence type="ECO:0000313" key="12">
    <source>
        <dbReference type="EMBL" id="MTK22403.1"/>
    </source>
</evidence>
<protein>
    <recommendedName>
        <fullName evidence="7">UvrABC system protein C</fullName>
        <shortName evidence="7">Protein UvrC</shortName>
    </recommendedName>
    <alternativeName>
        <fullName evidence="7">Excinuclease ABC subunit C</fullName>
    </alternativeName>
</protein>
<keyword evidence="5 7" id="KW-0234">DNA repair</keyword>
<dbReference type="GO" id="GO:0003677">
    <property type="term" value="F:DNA binding"/>
    <property type="evidence" value="ECO:0007669"/>
    <property type="project" value="UniProtKB-UniRule"/>
</dbReference>
<dbReference type="HAMAP" id="MF_00203">
    <property type="entry name" value="UvrC"/>
    <property type="match status" value="1"/>
</dbReference>
<dbReference type="SUPFAM" id="SSF47781">
    <property type="entry name" value="RuvA domain 2-like"/>
    <property type="match status" value="1"/>
</dbReference>
<evidence type="ECO:0000256" key="6">
    <source>
        <dbReference type="ARBA" id="ARBA00023236"/>
    </source>
</evidence>
<dbReference type="Gene3D" id="3.30.420.340">
    <property type="entry name" value="UvrC, RNAse H endonuclease domain"/>
    <property type="match status" value="1"/>
</dbReference>
<dbReference type="RefSeq" id="WP_006783231.1">
    <property type="nucleotide sequence ID" value="NZ_CAUWFM010000037.1"/>
</dbReference>
<dbReference type="GO" id="GO:0009380">
    <property type="term" value="C:excinuclease repair complex"/>
    <property type="evidence" value="ECO:0007669"/>
    <property type="project" value="InterPro"/>
</dbReference>
<dbReference type="GeneID" id="60059190"/>
<dbReference type="InterPro" id="IPR001943">
    <property type="entry name" value="UVR_dom"/>
</dbReference>
<dbReference type="GO" id="GO:0009381">
    <property type="term" value="F:excinuclease ABC activity"/>
    <property type="evidence" value="ECO:0007669"/>
    <property type="project" value="UniProtKB-UniRule"/>
</dbReference>
<dbReference type="EMBL" id="WMQE01000037">
    <property type="protein sequence ID" value="MTK22403.1"/>
    <property type="molecule type" value="Genomic_DNA"/>
</dbReference>
<evidence type="ECO:0000256" key="1">
    <source>
        <dbReference type="ARBA" id="ARBA00022490"/>
    </source>
</evidence>
<name>A0A9X4XFF3_9FIRM</name>
<dbReference type="Gene3D" id="4.10.860.10">
    <property type="entry name" value="UVR domain"/>
    <property type="match status" value="1"/>
</dbReference>
<feature type="coiled-coil region" evidence="8">
    <location>
        <begin position="199"/>
        <end position="238"/>
    </location>
</feature>
<dbReference type="PANTHER" id="PTHR30562">
    <property type="entry name" value="UVRC/OXIDOREDUCTASE"/>
    <property type="match status" value="1"/>
</dbReference>
<keyword evidence="2 7" id="KW-0227">DNA damage</keyword>
<dbReference type="GO" id="GO:0009432">
    <property type="term" value="P:SOS response"/>
    <property type="evidence" value="ECO:0007669"/>
    <property type="project" value="UniProtKB-UniRule"/>
</dbReference>
<dbReference type="InterPro" id="IPR047296">
    <property type="entry name" value="GIY-YIG_UvrC_Cho"/>
</dbReference>
<evidence type="ECO:0000256" key="2">
    <source>
        <dbReference type="ARBA" id="ARBA00022763"/>
    </source>
</evidence>
<dbReference type="InterPro" id="IPR004791">
    <property type="entry name" value="UvrC"/>
</dbReference>
<dbReference type="Pfam" id="PF22920">
    <property type="entry name" value="UvrC_RNaseH"/>
    <property type="match status" value="1"/>
</dbReference>
<dbReference type="Pfam" id="PF01541">
    <property type="entry name" value="GIY-YIG"/>
    <property type="match status" value="1"/>
</dbReference>
<keyword evidence="6 7" id="KW-0742">SOS response</keyword>
<dbReference type="GO" id="GO:0006289">
    <property type="term" value="P:nucleotide-excision repair"/>
    <property type="evidence" value="ECO:0007669"/>
    <property type="project" value="UniProtKB-UniRule"/>
</dbReference>
<dbReference type="InterPro" id="IPR001162">
    <property type="entry name" value="UvrC_RNase_H_dom"/>
</dbReference>
<dbReference type="NCBIfam" id="TIGR00194">
    <property type="entry name" value="uvrC"/>
    <property type="match status" value="1"/>
</dbReference>
<evidence type="ECO:0000256" key="4">
    <source>
        <dbReference type="ARBA" id="ARBA00022881"/>
    </source>
</evidence>
<dbReference type="Gene3D" id="1.10.150.20">
    <property type="entry name" value="5' to 3' exonuclease, C-terminal subdomain"/>
    <property type="match status" value="1"/>
</dbReference>
<evidence type="ECO:0000256" key="8">
    <source>
        <dbReference type="SAM" id="Coils"/>
    </source>
</evidence>
<dbReference type="PROSITE" id="PS50164">
    <property type="entry name" value="GIY_YIG"/>
    <property type="match status" value="1"/>
</dbReference>
<dbReference type="Gene3D" id="3.40.1440.10">
    <property type="entry name" value="GIY-YIG endonuclease"/>
    <property type="match status" value="1"/>
</dbReference>
<dbReference type="InterPro" id="IPR050066">
    <property type="entry name" value="UvrABC_protein_C"/>
</dbReference>
<dbReference type="CDD" id="cd10434">
    <property type="entry name" value="GIY-YIG_UvrC_Cho"/>
    <property type="match status" value="1"/>
</dbReference>
<comment type="similarity">
    <text evidence="7">Belongs to the UvrC family.</text>
</comment>
<dbReference type="FunFam" id="3.40.1440.10:FF:000001">
    <property type="entry name" value="UvrABC system protein C"/>
    <property type="match status" value="1"/>
</dbReference>
<comment type="function">
    <text evidence="7">The UvrABC repair system catalyzes the recognition and processing of DNA lesions. UvrC both incises the 5' and 3' sides of the lesion. The N-terminal half is responsible for the 3' incision and the C-terminal half is responsible for the 5' incision.</text>
</comment>
<dbReference type="PROSITE" id="PS50151">
    <property type="entry name" value="UVR"/>
    <property type="match status" value="1"/>
</dbReference>
<dbReference type="SUPFAM" id="SSF46600">
    <property type="entry name" value="C-terminal UvrC-binding domain of UvrB"/>
    <property type="match status" value="1"/>
</dbReference>
<keyword evidence="8" id="KW-0175">Coiled coil</keyword>
<keyword evidence="4 7" id="KW-0267">Excision nuclease</keyword>
<dbReference type="SUPFAM" id="SSF82771">
    <property type="entry name" value="GIY-YIG endonuclease"/>
    <property type="match status" value="1"/>
</dbReference>
<dbReference type="InterPro" id="IPR010994">
    <property type="entry name" value="RuvA_2-like"/>
</dbReference>
<comment type="caution">
    <text evidence="12">The sequence shown here is derived from an EMBL/GenBank/DDBJ whole genome shotgun (WGS) entry which is preliminary data.</text>
</comment>
<dbReference type="Pfam" id="PF08459">
    <property type="entry name" value="UvrC_RNaseH_dom"/>
    <property type="match status" value="1"/>
</dbReference>
<dbReference type="AlphaFoldDB" id="A0A9X4XFF3"/>
<sequence length="593" mass="68705">MNQLIKDKLAILPMNPGCYLMKDAKGQVIYVGKAKRLKNRVKSYFIGTHNGKTARLVREIVDFEYIITSSELEALVLEINLIKKYDPKYNIMLTDDKHYPYIKITNEVHPRLVTTRKIKKDGGKYFGPYPNARAANETIRLLNKLYPLRKCHTIPQKVCLYYHIHQCLAPCEFKITPEDYKPYIEQITRFLKGDYSDVKKDLVSRMEEAAEKLEFERAKEYRDLIANIEATVEKQKMTMNDFIDRDVFGYYTMNGLICVQVFFIRQGKVIEREVSIFDGIEDTEEAVLTFIGRFYQGNNLKPKEIFIPATLNQELLSQLLDIKVIVPKIGDKKELVELAMKNAEMALSEKLQLIEKQEERTLKAVERLGEVLNIPTPHRIEAFDNSHHQGMDAVSAMVVFTDGRPDKKQYRKYKIQTTSDGDDYQAMREVIYRRYFKVLNEDLPAPDLIVIDGGKGQVAIAQEVLSSLNMTIPVVGLVKDEKHRTSFLLDGRDMEEIKLPTRSNVFQLLTRIQDEVHRFVIGFHHQSAQKRTLTSILDEIPGVGPKRKRLLIQNFGTLERMVEADEQEYLKLGFPAEVIRRIKTFIAEEIQKK</sequence>
<dbReference type="Pfam" id="PF02151">
    <property type="entry name" value="UVR"/>
    <property type="match status" value="1"/>
</dbReference>
<gene>
    <name evidence="7 12" type="primary">uvrC</name>
    <name evidence="12" type="ORF">GMA92_13375</name>
</gene>
<dbReference type="Proteomes" id="UP000487649">
    <property type="component" value="Unassembled WGS sequence"/>
</dbReference>